<name>A0A9D1MXF9_9BACT</name>
<evidence type="ECO:0000313" key="2">
    <source>
        <dbReference type="Proteomes" id="UP000886852"/>
    </source>
</evidence>
<dbReference type="EMBL" id="DVOC01000055">
    <property type="protein sequence ID" value="HIU90994.1"/>
    <property type="molecule type" value="Genomic_DNA"/>
</dbReference>
<dbReference type="Proteomes" id="UP000886852">
    <property type="component" value="Unassembled WGS sequence"/>
</dbReference>
<dbReference type="AlphaFoldDB" id="A0A9D1MXF9"/>
<accession>A0A9D1MXF9</accession>
<gene>
    <name evidence="1" type="ORF">IAC72_03195</name>
</gene>
<reference evidence="1" key="1">
    <citation type="submission" date="2020-10" db="EMBL/GenBank/DDBJ databases">
        <authorList>
            <person name="Gilroy R."/>
        </authorList>
    </citation>
    <scope>NUCLEOTIDE SEQUENCE</scope>
    <source>
        <strain evidence="1">ChiHjej12B11-7776</strain>
    </source>
</reference>
<organism evidence="1 2">
    <name type="scientific">Candidatus Fimimonas merdipullorum</name>
    <dbReference type="NCBI Taxonomy" id="2840822"/>
    <lineage>
        <taxon>Bacteria</taxon>
        <taxon>Pseudomonadati</taxon>
        <taxon>Myxococcota</taxon>
        <taxon>Myxococcia</taxon>
        <taxon>Myxococcales</taxon>
        <taxon>Cystobacterineae</taxon>
        <taxon>Myxococcaceae</taxon>
        <taxon>Myxococcaceae incertae sedis</taxon>
        <taxon>Candidatus Fimimonas</taxon>
    </lineage>
</organism>
<sequence>MAQKATQKKVVSAYRKGHLKKPCLFSAHLSPKTNNGGENFAPPLVKSHFSHAVKRLRQKVYARAVEEYPCRTNGGLKSKTTYKRRVEIKDDVLLNACTKG</sequence>
<comment type="caution">
    <text evidence="1">The sequence shown here is derived from an EMBL/GenBank/DDBJ whole genome shotgun (WGS) entry which is preliminary data.</text>
</comment>
<reference evidence="1" key="2">
    <citation type="journal article" date="2021" name="PeerJ">
        <title>Extensive microbial diversity within the chicken gut microbiome revealed by metagenomics and culture.</title>
        <authorList>
            <person name="Gilroy R."/>
            <person name="Ravi A."/>
            <person name="Getino M."/>
            <person name="Pursley I."/>
            <person name="Horton D.L."/>
            <person name="Alikhan N.F."/>
            <person name="Baker D."/>
            <person name="Gharbi K."/>
            <person name="Hall N."/>
            <person name="Watson M."/>
            <person name="Adriaenssens E.M."/>
            <person name="Foster-Nyarko E."/>
            <person name="Jarju S."/>
            <person name="Secka A."/>
            <person name="Antonio M."/>
            <person name="Oren A."/>
            <person name="Chaudhuri R.R."/>
            <person name="La Ragione R."/>
            <person name="Hildebrand F."/>
            <person name="Pallen M.J."/>
        </authorList>
    </citation>
    <scope>NUCLEOTIDE SEQUENCE</scope>
    <source>
        <strain evidence="1">ChiHjej12B11-7776</strain>
    </source>
</reference>
<protein>
    <submittedName>
        <fullName evidence="1">Uncharacterized protein</fullName>
    </submittedName>
</protein>
<proteinExistence type="predicted"/>
<evidence type="ECO:0000313" key="1">
    <source>
        <dbReference type="EMBL" id="HIU90994.1"/>
    </source>
</evidence>